<organism evidence="2 3">
    <name type="scientific">Bradyrhizobium lablabi</name>
    <dbReference type="NCBI Taxonomy" id="722472"/>
    <lineage>
        <taxon>Bacteria</taxon>
        <taxon>Pseudomonadati</taxon>
        <taxon>Pseudomonadota</taxon>
        <taxon>Alphaproteobacteria</taxon>
        <taxon>Hyphomicrobiales</taxon>
        <taxon>Nitrobacteraceae</taxon>
        <taxon>Bradyrhizobium</taxon>
    </lineage>
</organism>
<comment type="caution">
    <text evidence="2">The sequence shown here is derived from an EMBL/GenBank/DDBJ whole genome shotgun (WGS) entry which is preliminary data.</text>
</comment>
<evidence type="ECO:0000313" key="3">
    <source>
        <dbReference type="Proteomes" id="UP000051660"/>
    </source>
</evidence>
<sequence>MAVAMTREGQTIRVEWLRRWYLSLPSLPFLAGSLYFLWYAALIIRADVSGAGRWSDDWVGLLFCIGFALLVGTPGLILATLRYFVELDMALRRIVITRQFGPLKIRSQRQPSDFKFISIVDGRDKDSALTMYDVSLCGGKGVRPILVSSFAHRREANDFARELGDAFELPPRDYVGTS</sequence>
<proteinExistence type="predicted"/>
<dbReference type="Proteomes" id="UP000051660">
    <property type="component" value="Unassembled WGS sequence"/>
</dbReference>
<feature type="transmembrane region" description="Helical" evidence="1">
    <location>
        <begin position="20"/>
        <end position="38"/>
    </location>
</feature>
<dbReference type="RefSeq" id="WP_057856793.1">
    <property type="nucleotide sequence ID" value="NZ_LLYB01000042.1"/>
</dbReference>
<name>A0A0R3N4F7_9BRAD</name>
<dbReference type="AlphaFoldDB" id="A0A0R3N4F7"/>
<dbReference type="OrthoDB" id="8225914at2"/>
<evidence type="ECO:0000256" key="1">
    <source>
        <dbReference type="SAM" id="Phobius"/>
    </source>
</evidence>
<gene>
    <name evidence="2" type="ORF">CQ14_32750</name>
</gene>
<accession>A0A0R3N4F7</accession>
<feature type="transmembrane region" description="Helical" evidence="1">
    <location>
        <begin position="58"/>
        <end position="85"/>
    </location>
</feature>
<keyword evidence="1" id="KW-0812">Transmembrane</keyword>
<reference evidence="2 3" key="1">
    <citation type="submission" date="2014-03" db="EMBL/GenBank/DDBJ databases">
        <title>Bradyrhizobium valentinum sp. nov., isolated from effective nodules of Lupinus mariae-josephae, a lupine endemic of basic-lime soils in Eastern Spain.</title>
        <authorList>
            <person name="Duran D."/>
            <person name="Rey L."/>
            <person name="Navarro A."/>
            <person name="Busquets A."/>
            <person name="Imperial J."/>
            <person name="Ruiz-Argueso T."/>
        </authorList>
    </citation>
    <scope>NUCLEOTIDE SEQUENCE [LARGE SCALE GENOMIC DNA]</scope>
    <source>
        <strain evidence="2 3">CCBAU 23086</strain>
    </source>
</reference>
<evidence type="ECO:0000313" key="2">
    <source>
        <dbReference type="EMBL" id="KRR26906.1"/>
    </source>
</evidence>
<keyword evidence="1" id="KW-1133">Transmembrane helix</keyword>
<keyword evidence="1" id="KW-0472">Membrane</keyword>
<dbReference type="EMBL" id="LLYB01000042">
    <property type="protein sequence ID" value="KRR26906.1"/>
    <property type="molecule type" value="Genomic_DNA"/>
</dbReference>
<protein>
    <submittedName>
        <fullName evidence="2">Uncharacterized protein</fullName>
    </submittedName>
</protein>